<feature type="domain" description="FAD/NAD(P)-binding" evidence="5">
    <location>
        <begin position="7"/>
        <end position="307"/>
    </location>
</feature>
<feature type="domain" description="Reductase C-terminal" evidence="6">
    <location>
        <begin position="326"/>
        <end position="410"/>
    </location>
</feature>
<dbReference type="Gene3D" id="3.50.50.60">
    <property type="entry name" value="FAD/NAD(P)-binding domain"/>
    <property type="match status" value="2"/>
</dbReference>
<proteinExistence type="predicted"/>
<evidence type="ECO:0000256" key="2">
    <source>
        <dbReference type="ARBA" id="ARBA00022630"/>
    </source>
</evidence>
<organism evidence="7 8">
    <name type="scientific">Acinetobacter terrestris</name>
    <dbReference type="NCBI Taxonomy" id="2529843"/>
    <lineage>
        <taxon>Bacteria</taxon>
        <taxon>Pseudomonadati</taxon>
        <taxon>Pseudomonadota</taxon>
        <taxon>Gammaproteobacteria</taxon>
        <taxon>Moraxellales</taxon>
        <taxon>Moraxellaceae</taxon>
        <taxon>Acinetobacter</taxon>
        <taxon>Acinetobacter Taxon 24</taxon>
    </lineage>
</organism>
<evidence type="ECO:0000313" key="7">
    <source>
        <dbReference type="EMBL" id="NNH26566.1"/>
    </source>
</evidence>
<dbReference type="RefSeq" id="WP_131269069.1">
    <property type="nucleotide sequence ID" value="NZ_JABERJ010000021.1"/>
</dbReference>
<accession>A0ABX1UTN2</accession>
<protein>
    <submittedName>
        <fullName evidence="7">FAD-dependent oxidoreductase</fullName>
    </submittedName>
</protein>
<evidence type="ECO:0000256" key="3">
    <source>
        <dbReference type="ARBA" id="ARBA00022827"/>
    </source>
</evidence>
<dbReference type="InterPro" id="IPR016156">
    <property type="entry name" value="FAD/NAD-linked_Rdtase_dimer_sf"/>
</dbReference>
<keyword evidence="3" id="KW-0274">FAD</keyword>
<reference evidence="7 8" key="1">
    <citation type="submission" date="2020-04" db="EMBL/GenBank/DDBJ databases">
        <title>Acinetobacter Taxon 24.</title>
        <authorList>
            <person name="Nemec A."/>
            <person name="Radolfova-Krizova L."/>
            <person name="Higgins P.G."/>
            <person name="Spanelova P."/>
        </authorList>
    </citation>
    <scope>NUCLEOTIDE SEQUENCE [LARGE SCALE GENOMIC DNA]</scope>
    <source>
        <strain evidence="7 8">ANC 5084</strain>
    </source>
</reference>
<dbReference type="PROSITE" id="PS51257">
    <property type="entry name" value="PROKAR_LIPOPROTEIN"/>
    <property type="match status" value="1"/>
</dbReference>
<comment type="cofactor">
    <cofactor evidence="1">
        <name>FAD</name>
        <dbReference type="ChEBI" id="CHEBI:57692"/>
    </cofactor>
</comment>
<keyword evidence="2" id="KW-0285">Flavoprotein</keyword>
<dbReference type="SUPFAM" id="SSF51905">
    <property type="entry name" value="FAD/NAD(P)-binding domain"/>
    <property type="match status" value="1"/>
</dbReference>
<name>A0ABX1UTN2_9GAMM</name>
<dbReference type="SUPFAM" id="SSF55424">
    <property type="entry name" value="FAD/NAD-linked reductases, dimerisation (C-terminal) domain"/>
    <property type="match status" value="1"/>
</dbReference>
<comment type="caution">
    <text evidence="7">The sequence shown here is derived from an EMBL/GenBank/DDBJ whole genome shotgun (WGS) entry which is preliminary data.</text>
</comment>
<dbReference type="Pfam" id="PF07992">
    <property type="entry name" value="Pyr_redox_2"/>
    <property type="match status" value="1"/>
</dbReference>
<dbReference type="Pfam" id="PF14759">
    <property type="entry name" value="Reductase_C"/>
    <property type="match status" value="1"/>
</dbReference>
<dbReference type="PRINTS" id="PR00411">
    <property type="entry name" value="PNDRDTASEI"/>
</dbReference>
<keyword evidence="4" id="KW-0560">Oxidoreductase</keyword>
<dbReference type="Gene3D" id="3.30.390.30">
    <property type="match status" value="1"/>
</dbReference>
<dbReference type="InterPro" id="IPR036188">
    <property type="entry name" value="FAD/NAD-bd_sf"/>
</dbReference>
<evidence type="ECO:0000256" key="4">
    <source>
        <dbReference type="ARBA" id="ARBA00023002"/>
    </source>
</evidence>
<dbReference type="InterPro" id="IPR023753">
    <property type="entry name" value="FAD/NAD-binding_dom"/>
</dbReference>
<evidence type="ECO:0000313" key="8">
    <source>
        <dbReference type="Proteomes" id="UP000555322"/>
    </source>
</evidence>
<dbReference type="PANTHER" id="PTHR43557">
    <property type="entry name" value="APOPTOSIS-INDUCING FACTOR 1"/>
    <property type="match status" value="1"/>
</dbReference>
<evidence type="ECO:0000259" key="6">
    <source>
        <dbReference type="Pfam" id="PF14759"/>
    </source>
</evidence>
<dbReference type="InterPro" id="IPR050446">
    <property type="entry name" value="FAD-oxidoreductase/Apoptosis"/>
</dbReference>
<dbReference type="PANTHER" id="PTHR43557:SF2">
    <property type="entry name" value="RIESKE DOMAIN-CONTAINING PROTEIN-RELATED"/>
    <property type="match status" value="1"/>
</dbReference>
<sequence>MKVNKQRVIIIGGGHAGCSCAKALRQENFNGEIILISNESELPYHRPPLSKGFIKDEELMDQAKLYLQPEAFYEKYRIDLRMNTTVSEIDTGLKAVKLYHGETLHYDDLVLAMGTRARPLPLPGVELDGVMNLRTANDARKIREHLKKSEHVVIVGGGFIGLELASTARHLGKNVTVLENMHRILGRAVAPIISDYVTLVHRSNGIRVELDTYISEILGENGHVKSVVCDRGVIPADLVLVGVGALPNSDLAEQAGIHCENGIVVDEGMRTSAEHVFAIGDCANHENPFAGNRHIRLESVQNANDQALIVAKNLMHQQVRYHTVPWFWTDQGDVRLQMTGLSFDTNDYVVRGDIETGRFSVFHYADDRLVAIDSVNQPVDHMIARKLLEAKISPEKAKIADIQTNLKTLLS</sequence>
<evidence type="ECO:0000256" key="1">
    <source>
        <dbReference type="ARBA" id="ARBA00001974"/>
    </source>
</evidence>
<dbReference type="Proteomes" id="UP000555322">
    <property type="component" value="Unassembled WGS sequence"/>
</dbReference>
<dbReference type="InterPro" id="IPR028202">
    <property type="entry name" value="Reductase_C"/>
</dbReference>
<keyword evidence="8" id="KW-1185">Reference proteome</keyword>
<dbReference type="PRINTS" id="PR00368">
    <property type="entry name" value="FADPNR"/>
</dbReference>
<dbReference type="EMBL" id="JABERJ010000021">
    <property type="protein sequence ID" value="NNH26566.1"/>
    <property type="molecule type" value="Genomic_DNA"/>
</dbReference>
<gene>
    <name evidence="7" type="ORF">HLH15_08820</name>
</gene>
<evidence type="ECO:0000259" key="5">
    <source>
        <dbReference type="Pfam" id="PF07992"/>
    </source>
</evidence>